<evidence type="ECO:0008006" key="6">
    <source>
        <dbReference type="Google" id="ProtNLM"/>
    </source>
</evidence>
<dbReference type="EMBL" id="WIUZ02000005">
    <property type="protein sequence ID" value="KAF9787206.1"/>
    <property type="molecule type" value="Genomic_DNA"/>
</dbReference>
<reference evidence="4" key="1">
    <citation type="journal article" date="2020" name="Nat. Commun.">
        <title>Large-scale genome sequencing of mycorrhizal fungi provides insights into the early evolution of symbiotic traits.</title>
        <authorList>
            <person name="Miyauchi S."/>
            <person name="Kiss E."/>
            <person name="Kuo A."/>
            <person name="Drula E."/>
            <person name="Kohler A."/>
            <person name="Sanchez-Garcia M."/>
            <person name="Morin E."/>
            <person name="Andreopoulos B."/>
            <person name="Barry K.W."/>
            <person name="Bonito G."/>
            <person name="Buee M."/>
            <person name="Carver A."/>
            <person name="Chen C."/>
            <person name="Cichocki N."/>
            <person name="Clum A."/>
            <person name="Culley D."/>
            <person name="Crous P.W."/>
            <person name="Fauchery L."/>
            <person name="Girlanda M."/>
            <person name="Hayes R.D."/>
            <person name="Keri Z."/>
            <person name="LaButti K."/>
            <person name="Lipzen A."/>
            <person name="Lombard V."/>
            <person name="Magnuson J."/>
            <person name="Maillard F."/>
            <person name="Murat C."/>
            <person name="Nolan M."/>
            <person name="Ohm R.A."/>
            <person name="Pangilinan J."/>
            <person name="Pereira M.F."/>
            <person name="Perotto S."/>
            <person name="Peter M."/>
            <person name="Pfister S."/>
            <person name="Riley R."/>
            <person name="Sitrit Y."/>
            <person name="Stielow J.B."/>
            <person name="Szollosi G."/>
            <person name="Zifcakova L."/>
            <person name="Stursova M."/>
            <person name="Spatafora J.W."/>
            <person name="Tedersoo L."/>
            <person name="Vaario L.M."/>
            <person name="Yamada A."/>
            <person name="Yan M."/>
            <person name="Wang P."/>
            <person name="Xu J."/>
            <person name="Bruns T."/>
            <person name="Baldrian P."/>
            <person name="Vilgalys R."/>
            <person name="Dunand C."/>
            <person name="Henrissat B."/>
            <person name="Grigoriev I.V."/>
            <person name="Hibbett D."/>
            <person name="Nagy L.G."/>
            <person name="Martin F.M."/>
        </authorList>
    </citation>
    <scope>NUCLEOTIDE SEQUENCE</scope>
    <source>
        <strain evidence="4">UH-Tt-Lm1</strain>
    </source>
</reference>
<proteinExistence type="predicted"/>
<feature type="repeat" description="PPR" evidence="2">
    <location>
        <begin position="340"/>
        <end position="374"/>
    </location>
</feature>
<dbReference type="PROSITE" id="PS51375">
    <property type="entry name" value="PPR"/>
    <property type="match status" value="5"/>
</dbReference>
<dbReference type="Pfam" id="PF13812">
    <property type="entry name" value="PPR_3"/>
    <property type="match status" value="1"/>
</dbReference>
<keyword evidence="5" id="KW-1185">Reference proteome</keyword>
<accession>A0A9P6HI58</accession>
<feature type="repeat" description="PPR" evidence="2">
    <location>
        <begin position="496"/>
        <end position="530"/>
    </location>
</feature>
<dbReference type="Pfam" id="PF01535">
    <property type="entry name" value="PPR"/>
    <property type="match status" value="3"/>
</dbReference>
<feature type="repeat" description="PPR" evidence="2">
    <location>
        <begin position="684"/>
        <end position="718"/>
    </location>
</feature>
<dbReference type="InterPro" id="IPR011990">
    <property type="entry name" value="TPR-like_helical_dom_sf"/>
</dbReference>
<feature type="compositionally biased region" description="Polar residues" evidence="3">
    <location>
        <begin position="43"/>
        <end position="61"/>
    </location>
</feature>
<dbReference type="InterPro" id="IPR002885">
    <property type="entry name" value="PPR_rpt"/>
</dbReference>
<evidence type="ECO:0000256" key="1">
    <source>
        <dbReference type="ARBA" id="ARBA00022737"/>
    </source>
</evidence>
<dbReference type="PANTHER" id="PTHR47939:SF13">
    <property type="entry name" value="OS03G0201400 PROTEIN"/>
    <property type="match status" value="1"/>
</dbReference>
<dbReference type="AlphaFoldDB" id="A0A9P6HI58"/>
<dbReference type="Pfam" id="PF13041">
    <property type="entry name" value="PPR_2"/>
    <property type="match status" value="1"/>
</dbReference>
<dbReference type="OrthoDB" id="185373at2759"/>
<feature type="repeat" description="PPR" evidence="2">
    <location>
        <begin position="531"/>
        <end position="565"/>
    </location>
</feature>
<sequence>MLARRGPRRVLYLDFLAPSLLHRNASGSAIPNPRPLPSHHLQNRTPDASQKSSKTLQQPTSKIREPKARGEGPVPQANGIDLFVKTTAKLDAILGREELTGVRELWTTLSGKDLLKYLGIPQIQRYSKSIASIYGCEPHSGDQWSAQDKETMQAIAIHTALCGHTGAIQAIVLHHLTAHEPDKVLELYQAYLTSQTKDQTPQSPEPTEGVSIPDDLTPSEEKTDLLLGAIAACAMKASFSDAVNLVLESPIRIVYQAIEHRIHTFPNASVVENYVRRLELVYLFAHPSSFFKHVDNLARGRAAGKLERLCRDMTTGVLGNEPWLVVAEELRSKERPVVLPRFTWATLITAFTTCKRPDLAGGLWEDMVKCGIKPDASIWTAVFDGYSSLGSWRESLATWDTMLTQDVEPEPLTYRAIIATLFKSRRPDDAMAKFKAYEQDWVGKRRKNSAEVMDKYSSQILSLHNTVLHGLLTNTDREAPALELFERMKTDGPTPDLISWNTVMGYYGRRGDMKLISSTLRGLKESGLSPDVFTYSIILTALLKAGREDAPQLILDMMKKDNINPGAAVNTTIMDQLLREPDAKNVKAAFNILNRMEGERTPAERPNEVTYTTMLTGLYRWGSSKEVETYHTDILRRMSRRGIQFNRATCHILIRASLESLSREGARYALDHFNRMIRFKIEPDFDTWYIILEGMLRRGEIGIANGLTEEMTRRGYEPTGALSGLVKRVWRSQLRRS</sequence>
<keyword evidence="1" id="KW-0677">Repeat</keyword>
<evidence type="ECO:0000313" key="4">
    <source>
        <dbReference type="EMBL" id="KAF9787206.1"/>
    </source>
</evidence>
<feature type="region of interest" description="Disordered" evidence="3">
    <location>
        <begin position="26"/>
        <end position="78"/>
    </location>
</feature>
<evidence type="ECO:0000256" key="3">
    <source>
        <dbReference type="SAM" id="MobiDB-lite"/>
    </source>
</evidence>
<dbReference type="Proteomes" id="UP000736335">
    <property type="component" value="Unassembled WGS sequence"/>
</dbReference>
<protein>
    <recommendedName>
        <fullName evidence="6">Pentacotripeptide-repeat region of PRORP domain-containing protein</fullName>
    </recommendedName>
</protein>
<gene>
    <name evidence="4" type="ORF">BJ322DRAFT_1054082</name>
</gene>
<evidence type="ECO:0000256" key="2">
    <source>
        <dbReference type="PROSITE-ProRule" id="PRU00708"/>
    </source>
</evidence>
<dbReference type="PANTHER" id="PTHR47939">
    <property type="entry name" value="MEMBRANE-ASSOCIATED SALT-INDUCIBLE PROTEIN-LIKE"/>
    <property type="match status" value="1"/>
</dbReference>
<organism evidence="4 5">
    <name type="scientific">Thelephora terrestris</name>
    <dbReference type="NCBI Taxonomy" id="56493"/>
    <lineage>
        <taxon>Eukaryota</taxon>
        <taxon>Fungi</taxon>
        <taxon>Dikarya</taxon>
        <taxon>Basidiomycota</taxon>
        <taxon>Agaricomycotina</taxon>
        <taxon>Agaricomycetes</taxon>
        <taxon>Thelephorales</taxon>
        <taxon>Thelephoraceae</taxon>
        <taxon>Thelephora</taxon>
    </lineage>
</organism>
<name>A0A9P6HI58_9AGAM</name>
<feature type="region of interest" description="Disordered" evidence="3">
    <location>
        <begin position="195"/>
        <end position="217"/>
    </location>
</feature>
<comment type="caution">
    <text evidence="4">The sequence shown here is derived from an EMBL/GenBank/DDBJ whole genome shotgun (WGS) entry which is preliminary data.</text>
</comment>
<reference evidence="4" key="2">
    <citation type="submission" date="2020-11" db="EMBL/GenBank/DDBJ databases">
        <authorList>
            <consortium name="DOE Joint Genome Institute"/>
            <person name="Kuo A."/>
            <person name="Miyauchi S."/>
            <person name="Kiss E."/>
            <person name="Drula E."/>
            <person name="Kohler A."/>
            <person name="Sanchez-Garcia M."/>
            <person name="Andreopoulos B."/>
            <person name="Barry K.W."/>
            <person name="Bonito G."/>
            <person name="Buee M."/>
            <person name="Carver A."/>
            <person name="Chen C."/>
            <person name="Cichocki N."/>
            <person name="Clum A."/>
            <person name="Culley D."/>
            <person name="Crous P.W."/>
            <person name="Fauchery L."/>
            <person name="Girlanda M."/>
            <person name="Hayes R."/>
            <person name="Keri Z."/>
            <person name="Labutti K."/>
            <person name="Lipzen A."/>
            <person name="Lombard V."/>
            <person name="Magnuson J."/>
            <person name="Maillard F."/>
            <person name="Morin E."/>
            <person name="Murat C."/>
            <person name="Nolan M."/>
            <person name="Ohm R."/>
            <person name="Pangilinan J."/>
            <person name="Pereira M."/>
            <person name="Perotto S."/>
            <person name="Peter M."/>
            <person name="Riley R."/>
            <person name="Sitrit Y."/>
            <person name="Stielow B."/>
            <person name="Szollosi G."/>
            <person name="Zifcakova L."/>
            <person name="Stursova M."/>
            <person name="Spatafora J.W."/>
            <person name="Tedersoo L."/>
            <person name="Vaario L.-M."/>
            <person name="Yamada A."/>
            <person name="Yan M."/>
            <person name="Wang P."/>
            <person name="Xu J."/>
            <person name="Bruns T."/>
            <person name="Baldrian P."/>
            <person name="Vilgalys R."/>
            <person name="Henrissat B."/>
            <person name="Grigoriev I.V."/>
            <person name="Hibbett D."/>
            <person name="Nagy L.G."/>
            <person name="Martin F.M."/>
        </authorList>
    </citation>
    <scope>NUCLEOTIDE SEQUENCE</scope>
    <source>
        <strain evidence="4">UH-Tt-Lm1</strain>
    </source>
</reference>
<dbReference type="Gene3D" id="1.25.40.10">
    <property type="entry name" value="Tetratricopeptide repeat domain"/>
    <property type="match status" value="3"/>
</dbReference>
<dbReference type="InterPro" id="IPR050667">
    <property type="entry name" value="PPR-containing_protein"/>
</dbReference>
<feature type="repeat" description="PPR" evidence="2">
    <location>
        <begin position="375"/>
        <end position="409"/>
    </location>
</feature>
<evidence type="ECO:0000313" key="5">
    <source>
        <dbReference type="Proteomes" id="UP000736335"/>
    </source>
</evidence>
<dbReference type="NCBIfam" id="TIGR00756">
    <property type="entry name" value="PPR"/>
    <property type="match status" value="2"/>
</dbReference>